<dbReference type="GO" id="GO:0003677">
    <property type="term" value="F:DNA binding"/>
    <property type="evidence" value="ECO:0007669"/>
    <property type="project" value="InterPro"/>
</dbReference>
<dbReference type="AlphaFoldDB" id="A0A1V6M3K6"/>
<dbReference type="EMBL" id="MJUW02000012">
    <property type="protein sequence ID" value="OQD47002.1"/>
    <property type="molecule type" value="Genomic_DNA"/>
</dbReference>
<sequence length="492" mass="56303">MRKRFEPQRRLGSTPISEVEIPEKSRDELAPILRALQYIFVTEELREEVFRVLEAKVKGGKKETGRNGMELWQIMVIGVVRLGLDADYDRLEDMVNHHSLIRQIMGVDTVFGRGKKYSLQSIKDNVRLLDEETLGKINDVVVKAGQRLAKNGREEKLRIKTDTYVVETNVHFPTDMNLLWDAGRKCLDGIEAFIEGGVLNGKGWRKVKNWRKELKSLMRSSSKAASGGGNKKEEAVKKQVKEYLGLAKRLSEKIGASIIAVYEKILTTGAEEMQKEALESMEYFYQMLEKHRDLVERRIIKEEQIPVGEKVYSLFEPHTEWLSKGKANKRVELGHNLVIASDQWGFIGYHQVVEKEADVALILPLADKLLNLFGEEEIESISADKGFYKKEYKELISLYIPKVIIPKKGKRNKAETEEESESTFKKLRHKHSAVESDINRLEHHGLDRCLDKGIEGFKRYCALGVLAANLHTMGSILQKKVREEKETVRKAA</sequence>
<dbReference type="Pfam" id="PF01609">
    <property type="entry name" value="DDE_Tnp_1"/>
    <property type="match status" value="1"/>
</dbReference>
<dbReference type="InterPro" id="IPR002559">
    <property type="entry name" value="Transposase_11"/>
</dbReference>
<evidence type="ECO:0000313" key="2">
    <source>
        <dbReference type="EMBL" id="OQD47002.1"/>
    </source>
</evidence>
<feature type="domain" description="Transposase IS4-like" evidence="1">
    <location>
        <begin position="318"/>
        <end position="470"/>
    </location>
</feature>
<dbReference type="RefSeq" id="WP_070065843.1">
    <property type="nucleotide sequence ID" value="NZ_MJUW02000012.1"/>
</dbReference>
<evidence type="ECO:0000313" key="3">
    <source>
        <dbReference type="Proteomes" id="UP000242219"/>
    </source>
</evidence>
<proteinExistence type="predicted"/>
<keyword evidence="3" id="KW-1185">Reference proteome</keyword>
<comment type="caution">
    <text evidence="2">The sequence shown here is derived from an EMBL/GenBank/DDBJ whole genome shotgun (WGS) entry which is preliminary data.</text>
</comment>
<organism evidence="2 3">
    <name type="scientific">Candidatus Brocadia sapporoensis</name>
    <dbReference type="NCBI Taxonomy" id="392547"/>
    <lineage>
        <taxon>Bacteria</taxon>
        <taxon>Pseudomonadati</taxon>
        <taxon>Planctomycetota</taxon>
        <taxon>Candidatus Brocadiia</taxon>
        <taxon>Candidatus Brocadiales</taxon>
        <taxon>Candidatus Brocadiaceae</taxon>
        <taxon>Candidatus Brocadia</taxon>
    </lineage>
</organism>
<protein>
    <recommendedName>
        <fullName evidence="1">Transposase IS4-like domain-containing protein</fullName>
    </recommendedName>
</protein>
<gene>
    <name evidence="2" type="ORF">BIY37_00240</name>
</gene>
<accession>A0A1V6M3K6</accession>
<name>A0A1V6M3K6_9BACT</name>
<dbReference type="GO" id="GO:0006313">
    <property type="term" value="P:DNA transposition"/>
    <property type="evidence" value="ECO:0007669"/>
    <property type="project" value="InterPro"/>
</dbReference>
<dbReference type="GO" id="GO:0004803">
    <property type="term" value="F:transposase activity"/>
    <property type="evidence" value="ECO:0007669"/>
    <property type="project" value="InterPro"/>
</dbReference>
<dbReference type="NCBIfam" id="NF033593">
    <property type="entry name" value="transpos_ISNCY_1"/>
    <property type="match status" value="1"/>
</dbReference>
<evidence type="ECO:0000259" key="1">
    <source>
        <dbReference type="Pfam" id="PF01609"/>
    </source>
</evidence>
<reference evidence="2 3" key="1">
    <citation type="journal article" date="2016" name="Genome Announc.">
        <title>Draft Genome Sequence of the Anaerobic Ammonium-Oxidizing Bacterium 'Candidatus Brocadia sp. 40'.</title>
        <authorList>
            <person name="Ali M."/>
            <person name="Haroon M.F."/>
            <person name="Narita Y."/>
            <person name="Zhang L."/>
            <person name="Rangel Shaw D."/>
            <person name="Okabe S."/>
            <person name="Saikaly P.E."/>
        </authorList>
    </citation>
    <scope>NUCLEOTIDE SEQUENCE [LARGE SCALE GENOMIC DNA]</scope>
    <source>
        <strain evidence="2 3">40</strain>
    </source>
</reference>
<dbReference type="Proteomes" id="UP000242219">
    <property type="component" value="Unassembled WGS sequence"/>
</dbReference>